<evidence type="ECO:0000313" key="5">
    <source>
        <dbReference type="Proteomes" id="UP000290408"/>
    </source>
</evidence>
<dbReference type="PROSITE" id="PS51186">
    <property type="entry name" value="GNAT"/>
    <property type="match status" value="1"/>
</dbReference>
<name>A0A4P6MTR6_9MICO</name>
<dbReference type="CDD" id="cd04301">
    <property type="entry name" value="NAT_SF"/>
    <property type="match status" value="1"/>
</dbReference>
<dbReference type="STRING" id="1216970.GCA_001570985_03068"/>
<sequence>MDHGWAVRRLSGDDWQRHRAVRLAMLLDQPDAYGSTFAREEAFDETTWRQRLEHPVFLAERDAGLPLGAATLYRPDESHDPEIVAMWVAGHARGQGIADALVQACVDLAGDRGDAVVRLHVMRDNPRAVAFYERAGFAFDGSAGDVEGCDRMSRHLPG</sequence>
<dbReference type="KEGG" id="jli:EXU32_01830"/>
<dbReference type="PANTHER" id="PTHR43877:SF1">
    <property type="entry name" value="ACETYLTRANSFERASE"/>
    <property type="match status" value="1"/>
</dbReference>
<dbReference type="SUPFAM" id="SSF55729">
    <property type="entry name" value="Acyl-CoA N-acyltransferases (Nat)"/>
    <property type="match status" value="1"/>
</dbReference>
<evidence type="ECO:0000256" key="2">
    <source>
        <dbReference type="ARBA" id="ARBA00023315"/>
    </source>
</evidence>
<dbReference type="OrthoDB" id="9799092at2"/>
<dbReference type="RefSeq" id="WP_130628362.1">
    <property type="nucleotide sequence ID" value="NZ_CP036164.1"/>
</dbReference>
<feature type="domain" description="N-acetyltransferase" evidence="3">
    <location>
        <begin position="5"/>
        <end position="157"/>
    </location>
</feature>
<keyword evidence="5" id="KW-1185">Reference proteome</keyword>
<evidence type="ECO:0000256" key="1">
    <source>
        <dbReference type="ARBA" id="ARBA00022679"/>
    </source>
</evidence>
<organism evidence="4 5">
    <name type="scientific">Janibacter limosus</name>
    <dbReference type="NCBI Taxonomy" id="53458"/>
    <lineage>
        <taxon>Bacteria</taxon>
        <taxon>Bacillati</taxon>
        <taxon>Actinomycetota</taxon>
        <taxon>Actinomycetes</taxon>
        <taxon>Micrococcales</taxon>
        <taxon>Intrasporangiaceae</taxon>
        <taxon>Janibacter</taxon>
    </lineage>
</organism>
<dbReference type="InterPro" id="IPR000182">
    <property type="entry name" value="GNAT_dom"/>
</dbReference>
<dbReference type="InterPro" id="IPR050832">
    <property type="entry name" value="Bact_Acetyltransf"/>
</dbReference>
<gene>
    <name evidence="4" type="ORF">EXU32_01830</name>
</gene>
<keyword evidence="1 4" id="KW-0808">Transferase</keyword>
<accession>A0A4P6MTR6</accession>
<proteinExistence type="predicted"/>
<dbReference type="AlphaFoldDB" id="A0A4P6MTR6"/>
<dbReference type="GO" id="GO:0016747">
    <property type="term" value="F:acyltransferase activity, transferring groups other than amino-acyl groups"/>
    <property type="evidence" value="ECO:0007669"/>
    <property type="project" value="InterPro"/>
</dbReference>
<reference evidence="4 5" key="1">
    <citation type="submission" date="2019-02" db="EMBL/GenBank/DDBJ databases">
        <title>Genomic data mining of an Antarctic deep-sea actinobacterium, Janibacterlimosus P3-3-X1.</title>
        <authorList>
            <person name="Liao L."/>
            <person name="Chen B."/>
        </authorList>
    </citation>
    <scope>NUCLEOTIDE SEQUENCE [LARGE SCALE GENOMIC DNA]</scope>
    <source>
        <strain evidence="4 5">P3-3-X1</strain>
    </source>
</reference>
<dbReference type="EMBL" id="CP036164">
    <property type="protein sequence ID" value="QBF45117.1"/>
    <property type="molecule type" value="Genomic_DNA"/>
</dbReference>
<dbReference type="InterPro" id="IPR016181">
    <property type="entry name" value="Acyl_CoA_acyltransferase"/>
</dbReference>
<dbReference type="Pfam" id="PF00583">
    <property type="entry name" value="Acetyltransf_1"/>
    <property type="match status" value="1"/>
</dbReference>
<dbReference type="PANTHER" id="PTHR43877">
    <property type="entry name" value="AMINOALKYLPHOSPHONATE N-ACETYLTRANSFERASE-RELATED-RELATED"/>
    <property type="match status" value="1"/>
</dbReference>
<keyword evidence="2" id="KW-0012">Acyltransferase</keyword>
<evidence type="ECO:0000313" key="4">
    <source>
        <dbReference type="EMBL" id="QBF45117.1"/>
    </source>
</evidence>
<protein>
    <submittedName>
        <fullName evidence="4">GNAT family N-acetyltransferase</fullName>
    </submittedName>
</protein>
<dbReference type="Proteomes" id="UP000290408">
    <property type="component" value="Chromosome"/>
</dbReference>
<dbReference type="Gene3D" id="3.40.630.30">
    <property type="match status" value="1"/>
</dbReference>
<evidence type="ECO:0000259" key="3">
    <source>
        <dbReference type="PROSITE" id="PS51186"/>
    </source>
</evidence>